<protein>
    <submittedName>
        <fullName evidence="2">NinG protein</fullName>
    </submittedName>
</protein>
<comment type="caution">
    <text evidence="2">The sequence shown here is derived from an EMBL/GenBank/DDBJ whole genome shotgun (WGS) entry which is preliminary data.</text>
</comment>
<dbReference type="InterPro" id="IPR008713">
    <property type="entry name" value="Phage_lambda_NinG"/>
</dbReference>
<dbReference type="Pfam" id="PF05766">
    <property type="entry name" value="NinG"/>
    <property type="match status" value="1"/>
</dbReference>
<sequence>MRVTEIKPKKCKAPGCGKNFKPAMTTQKVCSIACAKAMAKDPKLQKIAAKAITKQARQDLQERREKLKSKADHMREAQAEFNAFIRLRDASEPCICCGSYGAGEDWLTGGKWDAGHFLGRGAYPELRFNEDNCHKQLKTCNAGSSKYAAKGRTVAQGYRERLIQKIGQERVDRLEGPHEPRRYTIEDLQAIKALYRQKLKDLRRAAA</sequence>
<feature type="coiled-coil region" evidence="1">
    <location>
        <begin position="50"/>
        <end position="80"/>
    </location>
</feature>
<evidence type="ECO:0000313" key="3">
    <source>
        <dbReference type="Proteomes" id="UP000440965"/>
    </source>
</evidence>
<proteinExistence type="predicted"/>
<evidence type="ECO:0000256" key="1">
    <source>
        <dbReference type="SAM" id="Coils"/>
    </source>
</evidence>
<dbReference type="EMBL" id="WEIK01000006">
    <property type="protein sequence ID" value="MVF49426.1"/>
    <property type="molecule type" value="Genomic_DNA"/>
</dbReference>
<dbReference type="Proteomes" id="UP000440965">
    <property type="component" value="Unassembled WGS sequence"/>
</dbReference>
<gene>
    <name evidence="2" type="ORF">F9Z43_08860</name>
</gene>
<keyword evidence="1" id="KW-0175">Coiled coil</keyword>
<accession>A0A7X3F163</accession>
<organism evidence="2 3">
    <name type="scientific">Pseudomonas monteilii</name>
    <dbReference type="NCBI Taxonomy" id="76759"/>
    <lineage>
        <taxon>Bacteria</taxon>
        <taxon>Pseudomonadati</taxon>
        <taxon>Pseudomonadota</taxon>
        <taxon>Gammaproteobacteria</taxon>
        <taxon>Pseudomonadales</taxon>
        <taxon>Pseudomonadaceae</taxon>
        <taxon>Pseudomonas</taxon>
    </lineage>
</organism>
<evidence type="ECO:0000313" key="2">
    <source>
        <dbReference type="EMBL" id="MVF49426.1"/>
    </source>
</evidence>
<name>A0A7X3F163_9PSED</name>
<reference evidence="2 3" key="1">
    <citation type="submission" date="2019-10" db="EMBL/GenBank/DDBJ databases">
        <title>XDR Pseudomonas monteilii producing IMP-16 from LCR.</title>
        <authorList>
            <person name="Ballaben A."/>
            <person name="Doi Y."/>
        </authorList>
    </citation>
    <scope>NUCLEOTIDE SEQUENCE [LARGE SCALE GENOMIC DNA]</scope>
    <source>
        <strain evidence="2 3">597/14</strain>
    </source>
</reference>
<dbReference type="RefSeq" id="WP_049276191.1">
    <property type="nucleotide sequence ID" value="NZ_JBFUNT010000002.1"/>
</dbReference>
<dbReference type="AlphaFoldDB" id="A0A7X3F163"/>